<organism evidence="2 3">
    <name type="scientific">Phytophthora nicotianae (strain INRA-310)</name>
    <name type="common">Phytophthora parasitica</name>
    <dbReference type="NCBI Taxonomy" id="761204"/>
    <lineage>
        <taxon>Eukaryota</taxon>
        <taxon>Sar</taxon>
        <taxon>Stramenopiles</taxon>
        <taxon>Oomycota</taxon>
        <taxon>Peronosporomycetes</taxon>
        <taxon>Peronosporales</taxon>
        <taxon>Peronosporaceae</taxon>
        <taxon>Phytophthora</taxon>
    </lineage>
</organism>
<dbReference type="Proteomes" id="UP000018817">
    <property type="component" value="Unassembled WGS sequence"/>
</dbReference>
<keyword evidence="1" id="KW-0812">Transmembrane</keyword>
<reference evidence="3" key="1">
    <citation type="submission" date="2011-12" db="EMBL/GenBank/DDBJ databases">
        <authorList>
            <consortium name="The Broad Institute Genome Sequencing Platform"/>
            <person name="Russ C."/>
            <person name="Tyler B."/>
            <person name="Panabieres F."/>
            <person name="Shan W."/>
            <person name="Tripathy S."/>
            <person name="Grunwald N."/>
            <person name="Machado M."/>
            <person name="Young S.K."/>
            <person name="Zeng Q."/>
            <person name="Gargeya S."/>
            <person name="Fitzgerald M."/>
            <person name="Haas B."/>
            <person name="Abouelleil A."/>
            <person name="Alvarado L."/>
            <person name="Arachchi H.M."/>
            <person name="Berlin A."/>
            <person name="Chapman S.B."/>
            <person name="Gearin G."/>
            <person name="Goldberg J."/>
            <person name="Griggs A."/>
            <person name="Gujja S."/>
            <person name="Hansen M."/>
            <person name="Heiman D."/>
            <person name="Howarth C."/>
            <person name="Larimer J."/>
            <person name="Lui A."/>
            <person name="MacDonald P.J.P."/>
            <person name="McCowen C."/>
            <person name="Montmayeur A."/>
            <person name="Murphy C."/>
            <person name="Neiman D."/>
            <person name="Pearson M."/>
            <person name="Priest M."/>
            <person name="Roberts A."/>
            <person name="Saif S."/>
            <person name="Shea T."/>
            <person name="Sisk P."/>
            <person name="Stolte C."/>
            <person name="Sykes S."/>
            <person name="Wortman J."/>
            <person name="Nusbaum C."/>
            <person name="Birren B."/>
        </authorList>
    </citation>
    <scope>NUCLEOTIDE SEQUENCE [LARGE SCALE GENOMIC DNA]</scope>
    <source>
        <strain evidence="3">INRA-310</strain>
    </source>
</reference>
<feature type="transmembrane region" description="Helical" evidence="1">
    <location>
        <begin position="113"/>
        <end position="136"/>
    </location>
</feature>
<dbReference type="OrthoDB" id="78857at2759"/>
<dbReference type="AlphaFoldDB" id="W2QB36"/>
<name>W2QB36_PHYN3</name>
<dbReference type="OMA" id="WTISSCR"/>
<accession>W2QB36</accession>
<evidence type="ECO:0008006" key="4">
    <source>
        <dbReference type="Google" id="ProtNLM"/>
    </source>
</evidence>
<sequence>MQSQTFSKQHSTMLETRRKLLNAALSGNMVLSCALLLTTMFLLETPYVGFDATITAGVYVVFTFVAIVILNKSPSAFSIGFLVGASLLVLVLAFQGAFYWGLEAHNNPRRKTAAYLASGFHAVIFTVQCVVTTVVVKSKEDVIDTYAAYEYIPDTSYPDNAILANMASPINYQATIPTADI</sequence>
<protein>
    <recommendedName>
        <fullName evidence="4">MARVEL domain-containing protein</fullName>
    </recommendedName>
</protein>
<evidence type="ECO:0000313" key="2">
    <source>
        <dbReference type="EMBL" id="ETN10081.1"/>
    </source>
</evidence>
<evidence type="ECO:0000256" key="1">
    <source>
        <dbReference type="SAM" id="Phobius"/>
    </source>
</evidence>
<dbReference type="GeneID" id="20180397"/>
<dbReference type="RefSeq" id="XP_008904518.1">
    <property type="nucleotide sequence ID" value="XM_008906270.1"/>
</dbReference>
<keyword evidence="1" id="KW-0472">Membrane</keyword>
<dbReference type="EMBL" id="KI669583">
    <property type="protein sequence ID" value="ETN10081.1"/>
    <property type="molecule type" value="Genomic_DNA"/>
</dbReference>
<feature type="transmembrane region" description="Helical" evidence="1">
    <location>
        <begin position="20"/>
        <end position="43"/>
    </location>
</feature>
<proteinExistence type="predicted"/>
<dbReference type="VEuPathDB" id="FungiDB:PPTG_10813"/>
<feature type="transmembrane region" description="Helical" evidence="1">
    <location>
        <begin position="49"/>
        <end position="70"/>
    </location>
</feature>
<gene>
    <name evidence="2" type="ORF">PPTG_10813</name>
</gene>
<feature type="transmembrane region" description="Helical" evidence="1">
    <location>
        <begin position="77"/>
        <end position="101"/>
    </location>
</feature>
<reference evidence="2 3" key="2">
    <citation type="submission" date="2013-11" db="EMBL/GenBank/DDBJ databases">
        <title>The Genome Sequence of Phytophthora parasitica INRA-310.</title>
        <authorList>
            <consortium name="The Broad Institute Genomics Platform"/>
            <person name="Russ C."/>
            <person name="Tyler B."/>
            <person name="Panabieres F."/>
            <person name="Shan W."/>
            <person name="Tripathy S."/>
            <person name="Grunwald N."/>
            <person name="Machado M."/>
            <person name="Johnson C.S."/>
            <person name="Arredondo F."/>
            <person name="Hong C."/>
            <person name="Coffey M."/>
            <person name="Young S.K."/>
            <person name="Zeng Q."/>
            <person name="Gargeya S."/>
            <person name="Fitzgerald M."/>
            <person name="Abouelleil A."/>
            <person name="Alvarado L."/>
            <person name="Chapman S.B."/>
            <person name="Gainer-Dewar J."/>
            <person name="Goldberg J."/>
            <person name="Griggs A."/>
            <person name="Gujja S."/>
            <person name="Hansen M."/>
            <person name="Howarth C."/>
            <person name="Imamovic A."/>
            <person name="Ireland A."/>
            <person name="Larimer J."/>
            <person name="McCowan C."/>
            <person name="Murphy C."/>
            <person name="Pearson M."/>
            <person name="Poon T.W."/>
            <person name="Priest M."/>
            <person name="Roberts A."/>
            <person name="Saif S."/>
            <person name="Shea T."/>
            <person name="Sykes S."/>
            <person name="Wortman J."/>
            <person name="Nusbaum C."/>
            <person name="Birren B."/>
        </authorList>
    </citation>
    <scope>NUCLEOTIDE SEQUENCE [LARGE SCALE GENOMIC DNA]</scope>
    <source>
        <strain evidence="2 3">INRA-310</strain>
    </source>
</reference>
<keyword evidence="1" id="KW-1133">Transmembrane helix</keyword>
<evidence type="ECO:0000313" key="3">
    <source>
        <dbReference type="Proteomes" id="UP000018817"/>
    </source>
</evidence>